<dbReference type="AlphaFoldDB" id="A0A6S6VWZ3"/>
<evidence type="ECO:0000313" key="2">
    <source>
        <dbReference type="Proteomes" id="UP000472372"/>
    </source>
</evidence>
<accession>A0A6S6VWZ3</accession>
<gene>
    <name evidence="1" type="ORF">PTTW11_03675</name>
</gene>
<organism evidence="1 2">
    <name type="scientific">Pyrenophora teres f. teres</name>
    <dbReference type="NCBI Taxonomy" id="97479"/>
    <lineage>
        <taxon>Eukaryota</taxon>
        <taxon>Fungi</taxon>
        <taxon>Dikarya</taxon>
        <taxon>Ascomycota</taxon>
        <taxon>Pezizomycotina</taxon>
        <taxon>Dothideomycetes</taxon>
        <taxon>Pleosporomycetidae</taxon>
        <taxon>Pleosporales</taxon>
        <taxon>Pleosporineae</taxon>
        <taxon>Pleosporaceae</taxon>
        <taxon>Pyrenophora</taxon>
    </lineage>
</organism>
<evidence type="ECO:0000313" key="1">
    <source>
        <dbReference type="EMBL" id="CAE7023903.1"/>
    </source>
</evidence>
<reference evidence="1" key="1">
    <citation type="submission" date="2021-02" db="EMBL/GenBank/DDBJ databases">
        <authorList>
            <person name="Syme A R."/>
            <person name="Syme A R."/>
            <person name="Moolhuijzen P."/>
        </authorList>
    </citation>
    <scope>NUCLEOTIDE SEQUENCE</scope>
    <source>
        <strain evidence="1">W1-1</strain>
    </source>
</reference>
<name>A0A6S6VWZ3_9PLEO</name>
<protein>
    <submittedName>
        <fullName evidence="1">Uncharacterized protein</fullName>
    </submittedName>
</protein>
<proteinExistence type="predicted"/>
<dbReference type="Proteomes" id="UP000472372">
    <property type="component" value="Chromosome 3"/>
</dbReference>
<sequence>MHFSAVIAAIAIMASTATAQVDIENIAAFESFSNPSCQPQARQNQNIHSNNCTFLPDQSARVTFLEKQRANCRLEFYASSNCAGTPENVITSAPSDCINVSSLFSYEAICS</sequence>
<dbReference type="EMBL" id="HG992979">
    <property type="protein sequence ID" value="CAE7023903.1"/>
    <property type="molecule type" value="Genomic_DNA"/>
</dbReference>